<sequence>MEILWSDIALHQLNEVLDYVEEHFGSSVACKTLDNINTKVERLLLFPESGTPDYSYSSKILNDNVLIRHLNIGPNIVYYNVDGEIINIMVIAHYKQSTVTVVKMIKRWVVHKIEL</sequence>
<organism evidence="2 3">
    <name type="scientific">Segatella copri</name>
    <dbReference type="NCBI Taxonomy" id="165179"/>
    <lineage>
        <taxon>Bacteria</taxon>
        <taxon>Pseudomonadati</taxon>
        <taxon>Bacteroidota</taxon>
        <taxon>Bacteroidia</taxon>
        <taxon>Bacteroidales</taxon>
        <taxon>Prevotellaceae</taxon>
        <taxon>Segatella</taxon>
    </lineage>
</organism>
<evidence type="ECO:0000256" key="1">
    <source>
        <dbReference type="ARBA" id="ARBA00022649"/>
    </source>
</evidence>
<accession>A0AAW5IGI1</accession>
<dbReference type="RefSeq" id="WP_254950580.1">
    <property type="nucleotide sequence ID" value="NZ_JANDWY010000004.1"/>
</dbReference>
<comment type="caution">
    <text evidence="2">The sequence shown here is derived from an EMBL/GenBank/DDBJ whole genome shotgun (WGS) entry which is preliminary data.</text>
</comment>
<dbReference type="InterPro" id="IPR035093">
    <property type="entry name" value="RelE/ParE_toxin_dom_sf"/>
</dbReference>
<evidence type="ECO:0000313" key="3">
    <source>
        <dbReference type="Proteomes" id="UP001205531"/>
    </source>
</evidence>
<dbReference type="Proteomes" id="UP001205531">
    <property type="component" value="Unassembled WGS sequence"/>
</dbReference>
<evidence type="ECO:0000313" key="2">
    <source>
        <dbReference type="EMBL" id="MCP9563539.1"/>
    </source>
</evidence>
<dbReference type="Gene3D" id="3.30.2310.20">
    <property type="entry name" value="RelE-like"/>
    <property type="match status" value="1"/>
</dbReference>
<protein>
    <submittedName>
        <fullName evidence="2">Type II toxin-antitoxin system RelE/ParE family toxin</fullName>
    </submittedName>
</protein>
<dbReference type="AlphaFoldDB" id="A0AAW5IGI1"/>
<reference evidence="2" key="1">
    <citation type="submission" date="2022-07" db="EMBL/GenBank/DDBJ databases">
        <title>Prevotella copri.</title>
        <authorList>
            <person name="Yang C."/>
        </authorList>
    </citation>
    <scope>NUCLEOTIDE SEQUENCE</scope>
    <source>
        <strain evidence="2">HF2107</strain>
    </source>
</reference>
<name>A0AAW5IGI1_9BACT</name>
<proteinExistence type="predicted"/>
<keyword evidence="1" id="KW-1277">Toxin-antitoxin system</keyword>
<gene>
    <name evidence="2" type="ORF">NNC64_02985</name>
</gene>
<dbReference type="InterPro" id="IPR007712">
    <property type="entry name" value="RelE/ParE_toxin"/>
</dbReference>
<dbReference type="EMBL" id="JANDWZ010000004">
    <property type="protein sequence ID" value="MCP9563539.1"/>
    <property type="molecule type" value="Genomic_DNA"/>
</dbReference>
<dbReference type="Pfam" id="PF05016">
    <property type="entry name" value="ParE_toxin"/>
    <property type="match status" value="1"/>
</dbReference>